<reference evidence="1" key="1">
    <citation type="journal article" date="2019" name="Environ. Microbiol.">
        <title>Fungal ecological strategies reflected in gene transcription - a case study of two litter decomposers.</title>
        <authorList>
            <person name="Barbi F."/>
            <person name="Kohler A."/>
            <person name="Barry K."/>
            <person name="Baskaran P."/>
            <person name="Daum C."/>
            <person name="Fauchery L."/>
            <person name="Ihrmark K."/>
            <person name="Kuo A."/>
            <person name="LaButti K."/>
            <person name="Lipzen A."/>
            <person name="Morin E."/>
            <person name="Grigoriev I.V."/>
            <person name="Henrissat B."/>
            <person name="Lindahl B."/>
            <person name="Martin F."/>
        </authorList>
    </citation>
    <scope>NUCLEOTIDE SEQUENCE</scope>
    <source>
        <strain evidence="1">JB14</strain>
    </source>
</reference>
<dbReference type="Proteomes" id="UP000799118">
    <property type="component" value="Unassembled WGS sequence"/>
</dbReference>
<accession>A0A6A4IHK0</accession>
<keyword evidence="2" id="KW-1185">Reference proteome</keyword>
<dbReference type="OrthoDB" id="3365698at2759"/>
<evidence type="ECO:0008006" key="3">
    <source>
        <dbReference type="Google" id="ProtNLM"/>
    </source>
</evidence>
<dbReference type="AlphaFoldDB" id="A0A6A4IHK0"/>
<sequence>MNGNHQDLMTSLDDISVYLRSALETTVDTRKFGFIDSLRQASLAQIRQYYVPSTTTELAQLTASSQEAFSILGSLEEAIAQTDRLLSFLKKAEKITRNAYDCTHGLLHVSPIYKLPTEILTQIFDAYIFASGGSDYSLSIDEGDHSTDDEGEDLFYYDISCPSLQLGWICNRWRQIVLSKPAYWSSIFLRCRFSESSVALCEEFLSRSGDSPLKLHIEEKLKHRRIVPNPVERLLNMLLDHSARWSELALNLHPQWFLYTNRRLDLVKSPGGHRELPNLKHLDLAWCPKPPDYNDPNDDDNEFRHIDHFISFLKLETYVDSKLDWPNFILFDFSCLTRLSLSTLVGTQIAPFLSHLPVLKSFRLCCFEENDGHGEPVVHEFSHNTLSSLDLMDASFRPNSWHGIQLPQVDTLKLEAYSGALDEEGRSRFLSLSSLLHQSRCILHTLKLARLPLSLTLEMLKQHPSVADLTVYPGPRANVDELSDFLVGLFDALQGTEHSIESRALVDGHPVMVPKLHSLTIVLFNLSQLPDPVHSGWLDKLARFVDWKEGMSDISRLIEFRFEFLLGYEKSQSMRVIEDRLEKLGVRFSSIS</sequence>
<evidence type="ECO:0000313" key="2">
    <source>
        <dbReference type="Proteomes" id="UP000799118"/>
    </source>
</evidence>
<organism evidence="1 2">
    <name type="scientific">Gymnopus androsaceus JB14</name>
    <dbReference type="NCBI Taxonomy" id="1447944"/>
    <lineage>
        <taxon>Eukaryota</taxon>
        <taxon>Fungi</taxon>
        <taxon>Dikarya</taxon>
        <taxon>Basidiomycota</taxon>
        <taxon>Agaricomycotina</taxon>
        <taxon>Agaricomycetes</taxon>
        <taxon>Agaricomycetidae</taxon>
        <taxon>Agaricales</taxon>
        <taxon>Marasmiineae</taxon>
        <taxon>Omphalotaceae</taxon>
        <taxon>Gymnopus</taxon>
    </lineage>
</organism>
<protein>
    <recommendedName>
        <fullName evidence="3">F-box domain-containing protein</fullName>
    </recommendedName>
</protein>
<evidence type="ECO:0000313" key="1">
    <source>
        <dbReference type="EMBL" id="KAE9410019.1"/>
    </source>
</evidence>
<proteinExistence type="predicted"/>
<gene>
    <name evidence="1" type="ORF">BT96DRAFT_1012296</name>
</gene>
<dbReference type="EMBL" id="ML769386">
    <property type="protein sequence ID" value="KAE9410019.1"/>
    <property type="molecule type" value="Genomic_DNA"/>
</dbReference>
<name>A0A6A4IHK0_9AGAR</name>